<organism evidence="3 4">
    <name type="scientific">Ceratopteris richardii</name>
    <name type="common">Triangle waterfern</name>
    <dbReference type="NCBI Taxonomy" id="49495"/>
    <lineage>
        <taxon>Eukaryota</taxon>
        <taxon>Viridiplantae</taxon>
        <taxon>Streptophyta</taxon>
        <taxon>Embryophyta</taxon>
        <taxon>Tracheophyta</taxon>
        <taxon>Polypodiopsida</taxon>
        <taxon>Polypodiidae</taxon>
        <taxon>Polypodiales</taxon>
        <taxon>Pteridineae</taxon>
        <taxon>Pteridaceae</taxon>
        <taxon>Parkerioideae</taxon>
        <taxon>Ceratopteris</taxon>
    </lineage>
</organism>
<protein>
    <recommendedName>
        <fullName evidence="5">Pentatricopeptide repeat-containing protein</fullName>
    </recommendedName>
</protein>
<dbReference type="FunFam" id="1.25.40.10:FF:000090">
    <property type="entry name" value="Pentatricopeptide repeat-containing protein, chloroplastic"/>
    <property type="match status" value="1"/>
</dbReference>
<dbReference type="Pfam" id="PF01535">
    <property type="entry name" value="PPR"/>
    <property type="match status" value="5"/>
</dbReference>
<proteinExistence type="predicted"/>
<keyword evidence="4" id="KW-1185">Reference proteome</keyword>
<feature type="repeat" description="PPR" evidence="2">
    <location>
        <begin position="466"/>
        <end position="500"/>
    </location>
</feature>
<evidence type="ECO:0000256" key="1">
    <source>
        <dbReference type="ARBA" id="ARBA00022737"/>
    </source>
</evidence>
<dbReference type="EMBL" id="CM035433">
    <property type="protein sequence ID" value="KAH7294125.1"/>
    <property type="molecule type" value="Genomic_DNA"/>
</dbReference>
<dbReference type="NCBIfam" id="TIGR00756">
    <property type="entry name" value="PPR"/>
    <property type="match status" value="6"/>
</dbReference>
<dbReference type="PROSITE" id="PS51375">
    <property type="entry name" value="PPR"/>
    <property type="match status" value="5"/>
</dbReference>
<keyword evidence="1" id="KW-0677">Repeat</keyword>
<dbReference type="EMBL" id="CM035433">
    <property type="protein sequence ID" value="KAH7294122.1"/>
    <property type="molecule type" value="Genomic_DNA"/>
</dbReference>
<dbReference type="EMBL" id="CM035433">
    <property type="protein sequence ID" value="KAH7294121.1"/>
    <property type="molecule type" value="Genomic_DNA"/>
</dbReference>
<dbReference type="Proteomes" id="UP000825935">
    <property type="component" value="Chromosome 28"/>
</dbReference>
<dbReference type="EMBL" id="CM035433">
    <property type="protein sequence ID" value="KAH7294123.1"/>
    <property type="molecule type" value="Genomic_DNA"/>
</dbReference>
<dbReference type="InterPro" id="IPR046960">
    <property type="entry name" value="PPR_At4g14850-like_plant"/>
</dbReference>
<evidence type="ECO:0000313" key="4">
    <source>
        <dbReference type="Proteomes" id="UP000825935"/>
    </source>
</evidence>
<dbReference type="PANTHER" id="PTHR47926">
    <property type="entry name" value="PENTATRICOPEPTIDE REPEAT-CONTAINING PROTEIN"/>
    <property type="match status" value="1"/>
</dbReference>
<dbReference type="AlphaFoldDB" id="A0A8T2RF27"/>
<evidence type="ECO:0008006" key="5">
    <source>
        <dbReference type="Google" id="ProtNLM"/>
    </source>
</evidence>
<feature type="repeat" description="PPR" evidence="2">
    <location>
        <begin position="364"/>
        <end position="399"/>
    </location>
</feature>
<dbReference type="InterPro" id="IPR002885">
    <property type="entry name" value="PPR_rpt"/>
</dbReference>
<dbReference type="GO" id="GO:0003723">
    <property type="term" value="F:RNA binding"/>
    <property type="evidence" value="ECO:0007669"/>
    <property type="project" value="InterPro"/>
</dbReference>
<dbReference type="EMBL" id="CM035433">
    <property type="protein sequence ID" value="KAH7294124.1"/>
    <property type="molecule type" value="Genomic_DNA"/>
</dbReference>
<dbReference type="FunFam" id="1.25.40.10:FF:000031">
    <property type="entry name" value="Pentatricopeptide repeat-containing protein mitochondrial"/>
    <property type="match status" value="2"/>
</dbReference>
<feature type="repeat" description="PPR" evidence="2">
    <location>
        <begin position="129"/>
        <end position="163"/>
    </location>
</feature>
<evidence type="ECO:0000256" key="2">
    <source>
        <dbReference type="PROSITE-ProRule" id="PRU00708"/>
    </source>
</evidence>
<dbReference type="EMBL" id="CM035433">
    <property type="protein sequence ID" value="KAH7294126.1"/>
    <property type="molecule type" value="Genomic_DNA"/>
</dbReference>
<name>A0A8T2RF27_CERRI</name>
<sequence length="501" mass="56257">MASAHYEIISSQVSTVKNSRSSIIRRRISNTFTKQQKLFDISVFKNPRDDASSLKKMDIATELANKYATLLRGCDNVKHLAKGRILHQEIRKVGVETDKYLSNLLIQMYGKCGDIQEAYNVFSCMPNKNIFTWNLMIGAYVDNGRYKSALKIFQRMLSLSVIPDGVTLVSALTACTSLLSLAEGKWMHAYILRHGLASNTRVGTAVVNMYAKCGSLDEAHDSFDILTERDAILWNALIVAYAQHTKYREALQYLQDMQMEGFLPTVVTFASILDACASSAALHEGKHVHAYTVHGAKDVGVDTALVNMYARCGQIDVAEELFNNMPEHNLVSWSAMVAAYAQHGHSMKVLQVSRRMQHVGLIPNEVTMISILTACSHAGLIDEARYWFTSMIKDYGISPGEEHYNCMIDMLGRMGRLDLSEELLRSMPVGTSSLPWITFLGACKNHADIKRARYAAEKAMKLDPNNHSPYVQLSNIYCEAGMWQEAEEVRKLMEKRNVEQI</sequence>
<evidence type="ECO:0000313" key="3">
    <source>
        <dbReference type="EMBL" id="KAH7294123.1"/>
    </source>
</evidence>
<dbReference type="GO" id="GO:0009451">
    <property type="term" value="P:RNA modification"/>
    <property type="evidence" value="ECO:0007669"/>
    <property type="project" value="InterPro"/>
</dbReference>
<feature type="repeat" description="PPR" evidence="2">
    <location>
        <begin position="230"/>
        <end position="264"/>
    </location>
</feature>
<dbReference type="Gene3D" id="1.25.40.10">
    <property type="entry name" value="Tetratricopeptide repeat domain"/>
    <property type="match status" value="3"/>
</dbReference>
<gene>
    <name evidence="3" type="ORF">KP509_28G057800</name>
</gene>
<dbReference type="Pfam" id="PF13041">
    <property type="entry name" value="PPR_2"/>
    <property type="match status" value="2"/>
</dbReference>
<feature type="repeat" description="PPR" evidence="2">
    <location>
        <begin position="329"/>
        <end position="363"/>
    </location>
</feature>
<dbReference type="OMA" id="WIGANAM"/>
<dbReference type="SUPFAM" id="SSF48452">
    <property type="entry name" value="TPR-like"/>
    <property type="match status" value="1"/>
</dbReference>
<comment type="caution">
    <text evidence="3">The sequence shown here is derived from an EMBL/GenBank/DDBJ whole genome shotgun (WGS) entry which is preliminary data.</text>
</comment>
<dbReference type="InterPro" id="IPR046848">
    <property type="entry name" value="E_motif"/>
</dbReference>
<dbReference type="PANTHER" id="PTHR47926:SF533">
    <property type="entry name" value="DYW DOMAIN-CONTAINING PROTEIN"/>
    <property type="match status" value="1"/>
</dbReference>
<dbReference type="InterPro" id="IPR011990">
    <property type="entry name" value="TPR-like_helical_dom_sf"/>
</dbReference>
<dbReference type="OrthoDB" id="185373at2759"/>
<accession>A0A8T2RF27</accession>
<reference evidence="3" key="1">
    <citation type="submission" date="2021-08" db="EMBL/GenBank/DDBJ databases">
        <title>WGS assembly of Ceratopteris richardii.</title>
        <authorList>
            <person name="Marchant D.B."/>
            <person name="Chen G."/>
            <person name="Jenkins J."/>
            <person name="Shu S."/>
            <person name="Leebens-Mack J."/>
            <person name="Grimwood J."/>
            <person name="Schmutz J."/>
            <person name="Soltis P."/>
            <person name="Soltis D."/>
            <person name="Chen Z.-H."/>
        </authorList>
    </citation>
    <scope>NUCLEOTIDE SEQUENCE</scope>
    <source>
        <strain evidence="3">Whitten #5841</strain>
        <tissue evidence="3">Leaf</tissue>
    </source>
</reference>
<dbReference type="Pfam" id="PF20431">
    <property type="entry name" value="E_motif"/>
    <property type="match status" value="1"/>
</dbReference>